<dbReference type="GO" id="GO:0009252">
    <property type="term" value="P:peptidoglycan biosynthetic process"/>
    <property type="evidence" value="ECO:0007669"/>
    <property type="project" value="UniProtKB-KW"/>
</dbReference>
<gene>
    <name evidence="11" type="ORF">ENP47_05260</name>
</gene>
<proteinExistence type="inferred from homology"/>
<feature type="active site" description="Acyl-ester intermediate" evidence="7">
    <location>
        <position position="70"/>
    </location>
</feature>
<feature type="active site" description="Proton acceptor" evidence="7">
    <location>
        <position position="73"/>
    </location>
</feature>
<comment type="caution">
    <text evidence="11">The sequence shown here is derived from an EMBL/GenBank/DDBJ whole genome shotgun (WGS) entry which is preliminary data.</text>
</comment>
<evidence type="ECO:0000313" key="11">
    <source>
        <dbReference type="EMBL" id="HEF64989.1"/>
    </source>
</evidence>
<dbReference type="GO" id="GO:0006508">
    <property type="term" value="P:proteolysis"/>
    <property type="evidence" value="ECO:0007669"/>
    <property type="project" value="InterPro"/>
</dbReference>
<reference evidence="11" key="1">
    <citation type="journal article" date="2020" name="mSystems">
        <title>Genome- and Community-Level Interaction Insights into Carbon Utilization and Element Cycling Functions of Hydrothermarchaeota in Hydrothermal Sediment.</title>
        <authorList>
            <person name="Zhou Z."/>
            <person name="Liu Y."/>
            <person name="Xu W."/>
            <person name="Pan J."/>
            <person name="Luo Z.H."/>
            <person name="Li M."/>
        </authorList>
    </citation>
    <scope>NUCLEOTIDE SEQUENCE [LARGE SCALE GENOMIC DNA]</scope>
    <source>
        <strain evidence="11">SpSt-222</strain>
    </source>
</reference>
<evidence type="ECO:0000256" key="8">
    <source>
        <dbReference type="PIRSR" id="PIRSR618044-2"/>
    </source>
</evidence>
<dbReference type="Gene3D" id="3.40.710.10">
    <property type="entry name" value="DD-peptidase/beta-lactamase superfamily"/>
    <property type="match status" value="1"/>
</dbReference>
<evidence type="ECO:0000256" key="7">
    <source>
        <dbReference type="PIRSR" id="PIRSR618044-1"/>
    </source>
</evidence>
<dbReference type="Pfam" id="PF00768">
    <property type="entry name" value="Peptidase_S11"/>
    <property type="match status" value="1"/>
</dbReference>
<keyword evidence="11" id="KW-0645">Protease</keyword>
<accession>A0A7C1JUN1</accession>
<dbReference type="EMBL" id="DSJL01000010">
    <property type="protein sequence ID" value="HEF64989.1"/>
    <property type="molecule type" value="Genomic_DNA"/>
</dbReference>
<keyword evidence="2" id="KW-0732">Signal</keyword>
<keyword evidence="5" id="KW-0573">Peptidoglycan synthesis</keyword>
<name>A0A7C1JUN1_THERO</name>
<evidence type="ECO:0000256" key="6">
    <source>
        <dbReference type="ARBA" id="ARBA00023316"/>
    </source>
</evidence>
<dbReference type="InterPro" id="IPR012338">
    <property type="entry name" value="Beta-lactam/transpept-like"/>
</dbReference>
<feature type="domain" description="Peptidase S11 D-alanyl-D-alanine carboxypeptidase A N-terminal" evidence="10">
    <location>
        <begin position="37"/>
        <end position="260"/>
    </location>
</feature>
<evidence type="ECO:0000256" key="5">
    <source>
        <dbReference type="ARBA" id="ARBA00022984"/>
    </source>
</evidence>
<dbReference type="PANTHER" id="PTHR21581:SF33">
    <property type="entry name" value="D-ALANYL-D-ALANINE CARBOXYPEPTIDASE DACB"/>
    <property type="match status" value="1"/>
</dbReference>
<feature type="active site" evidence="7">
    <location>
        <position position="124"/>
    </location>
</feature>
<dbReference type="InterPro" id="IPR018044">
    <property type="entry name" value="Peptidase_S11"/>
</dbReference>
<evidence type="ECO:0000256" key="4">
    <source>
        <dbReference type="ARBA" id="ARBA00022960"/>
    </source>
</evidence>
<evidence type="ECO:0000256" key="2">
    <source>
        <dbReference type="ARBA" id="ARBA00022729"/>
    </source>
</evidence>
<protein>
    <submittedName>
        <fullName evidence="11">D-alanyl-D-alanine carboxypeptidase</fullName>
    </submittedName>
</protein>
<dbReference type="PRINTS" id="PR00725">
    <property type="entry name" value="DADACBPTASE1"/>
</dbReference>
<evidence type="ECO:0000259" key="10">
    <source>
        <dbReference type="Pfam" id="PF00768"/>
    </source>
</evidence>
<evidence type="ECO:0000256" key="1">
    <source>
        <dbReference type="ARBA" id="ARBA00007164"/>
    </source>
</evidence>
<dbReference type="AlphaFoldDB" id="A0A7C1JUN1"/>
<dbReference type="GO" id="GO:0071555">
    <property type="term" value="P:cell wall organization"/>
    <property type="evidence" value="ECO:0007669"/>
    <property type="project" value="UniProtKB-KW"/>
</dbReference>
<dbReference type="PANTHER" id="PTHR21581">
    <property type="entry name" value="D-ALANYL-D-ALANINE CARBOXYPEPTIDASE"/>
    <property type="match status" value="1"/>
</dbReference>
<dbReference type="GO" id="GO:0009002">
    <property type="term" value="F:serine-type D-Ala-D-Ala carboxypeptidase activity"/>
    <property type="evidence" value="ECO:0007669"/>
    <property type="project" value="InterPro"/>
</dbReference>
<organism evidence="11">
    <name type="scientific">Thermomicrobium roseum</name>
    <dbReference type="NCBI Taxonomy" id="500"/>
    <lineage>
        <taxon>Bacteria</taxon>
        <taxon>Pseudomonadati</taxon>
        <taxon>Thermomicrobiota</taxon>
        <taxon>Thermomicrobia</taxon>
        <taxon>Thermomicrobiales</taxon>
        <taxon>Thermomicrobiaceae</taxon>
        <taxon>Thermomicrobium</taxon>
    </lineage>
</organism>
<sequence length="559" mass="61660">MFGLEEGKGMGRVVTLRSLVLLCVLVFQIPVSPGVRAEPSVVARHWVIMEAVDGTVVAEHAARQPVAIASLTKVMTALVALEHGSLDLQVTIVPEDLIGESSAGLIAGQTVTLRTLLYGLLLRSGNDAAMAIARGVGGSPKAEDPLARQRFVSWMNAKAAELGLHNTHFVNPHGLDEPGHVSSALDLARLTRVALADSRFVEIFGAREYHGEGFMWRHTNKLPERYPGVVGGKTGWTDEAGLCLIEVAERAGHTLIVVLTGSTFESWYDDAAKLLDFGWTVVDPLDGPDDTARLFQWWWRRTDDPIAQDLVQRTWLWGPPLGPVEWEPYVEAPGGRRLVQYFEKGRMELTHPDQVVDGRWRVTGGRLAWELMTGWQQVGDRTLRRRNPARIAVAGDPGNGITYALLGSMMQAAAGRPGEVVTARLDTDGTVWAEPELARYAVRYGEPFPETGHGVASVFAAWFEQRGQVWAGNHLREESLFSPWVALVGFPVTEPYWVRVRVNGVEQDVLIQCFERRCLTYTPSNPRGWEVEMGNIGLHYRQWIQTGAVGTLAASARLS</sequence>
<feature type="binding site" evidence="8">
    <location>
        <position position="233"/>
    </location>
    <ligand>
        <name>substrate</name>
    </ligand>
</feature>
<keyword evidence="4" id="KW-0133">Cell shape</keyword>
<evidence type="ECO:0000256" key="9">
    <source>
        <dbReference type="RuleBase" id="RU004016"/>
    </source>
</evidence>
<dbReference type="InterPro" id="IPR001967">
    <property type="entry name" value="Peptidase_S11_N"/>
</dbReference>
<keyword evidence="11" id="KW-0121">Carboxypeptidase</keyword>
<comment type="similarity">
    <text evidence="1 9">Belongs to the peptidase S11 family.</text>
</comment>
<keyword evidence="3" id="KW-0378">Hydrolase</keyword>
<dbReference type="SUPFAM" id="SSF56601">
    <property type="entry name" value="beta-lactamase/transpeptidase-like"/>
    <property type="match status" value="1"/>
</dbReference>
<dbReference type="GO" id="GO:0008360">
    <property type="term" value="P:regulation of cell shape"/>
    <property type="evidence" value="ECO:0007669"/>
    <property type="project" value="UniProtKB-KW"/>
</dbReference>
<evidence type="ECO:0000256" key="3">
    <source>
        <dbReference type="ARBA" id="ARBA00022801"/>
    </source>
</evidence>
<keyword evidence="6" id="KW-0961">Cell wall biogenesis/degradation</keyword>